<feature type="transmembrane region" description="Helical" evidence="8">
    <location>
        <begin position="79"/>
        <end position="96"/>
    </location>
</feature>
<evidence type="ECO:0000256" key="2">
    <source>
        <dbReference type="ARBA" id="ARBA00012438"/>
    </source>
</evidence>
<keyword evidence="8" id="KW-0812">Transmembrane</keyword>
<dbReference type="InterPro" id="IPR035965">
    <property type="entry name" value="PAS-like_dom_sf"/>
</dbReference>
<feature type="transmembrane region" description="Helical" evidence="8">
    <location>
        <begin position="31"/>
        <end position="49"/>
    </location>
</feature>
<keyword evidence="8" id="KW-1133">Transmembrane helix</keyword>
<dbReference type="CDD" id="cd00082">
    <property type="entry name" value="HisKA"/>
    <property type="match status" value="1"/>
</dbReference>
<evidence type="ECO:0000259" key="9">
    <source>
        <dbReference type="PROSITE" id="PS50109"/>
    </source>
</evidence>
<reference evidence="12" key="1">
    <citation type="journal article" date="2019" name="Microbiology">
        <title>Complete Genome Sequence of an Uncultured Bacterium of the Candidate Phylum Bipolaricaulota.</title>
        <authorList>
            <person name="Kadnikov V.V."/>
            <person name="Mardanov A.V."/>
            <person name="Beletsky A.V."/>
            <person name="Frank Y.A."/>
            <person name="Karnachuk O.V."/>
            <person name="Ravin N.V."/>
        </authorList>
    </citation>
    <scope>NUCLEOTIDE SEQUENCE [LARGE SCALE GENOMIC DNA]</scope>
</reference>
<dbReference type="InterPro" id="IPR003661">
    <property type="entry name" value="HisK_dim/P_dom"/>
</dbReference>
<feature type="transmembrane region" description="Helical" evidence="8">
    <location>
        <begin position="149"/>
        <end position="167"/>
    </location>
</feature>
<feature type="domain" description="Histidine kinase" evidence="9">
    <location>
        <begin position="360"/>
        <end position="560"/>
    </location>
</feature>
<dbReference type="Gene3D" id="3.30.450.20">
    <property type="entry name" value="PAS domain"/>
    <property type="match status" value="1"/>
</dbReference>
<dbReference type="CDD" id="cd00130">
    <property type="entry name" value="PAS"/>
    <property type="match status" value="1"/>
</dbReference>
<dbReference type="SMART" id="SM00388">
    <property type="entry name" value="HisKA"/>
    <property type="match status" value="1"/>
</dbReference>
<dbReference type="SUPFAM" id="SSF55785">
    <property type="entry name" value="PYP-like sensor domain (PAS domain)"/>
    <property type="match status" value="1"/>
</dbReference>
<accession>A0A6I6DFZ5</accession>
<keyword evidence="6" id="KW-0067">ATP-binding</keyword>
<feature type="domain" description="PAS" evidence="10">
    <location>
        <begin position="227"/>
        <end position="272"/>
    </location>
</feature>
<sequence>MKDRLKSFLFFICLGLTLIAIYFNYFLNINIIYTHLFYIVIVITGVLFYRYVIYVALYLGLLHICLDYLSSGLLSLSTLLRAIIMLIVAIILYKLIEKLKREKKELGKVDDLTNKLILSNKMKVLFLLFICLGITVLSIYFNYFLNINIVYTHLFYVVIAVCGIWFYRYVIYVAAYLGFLHILVAYLSSGALSVDALYRSIIILFVAMVIYKLFYEIEIKNKSLENMKTTLQLVFDNLQEIVTYIDKDFNIVWVNKSASKFFNINPEQSIGEKCYAVLLGRDKPCEDCPASYSISTGEPITKERNMKNNDFMISITPITQYNGEVVGVIKSHLNISDYKDNQKKLVKMQNLNLIGSMAAGIAHEIRNPMTTIRGFLQLLENNENSETIKLMIEELDSANKIIKDFLLLSKANSFKLLKQDLNDLIISLYPLIISNADYYNINVELELKEIPNLSLDEIQIRKLIINLIQNSIESMQGEGKIIIKTYMDINNVTLCIKDEGHGIDSSIKDMVDIPFFTTKDDKIGLGLSICYYIAKNHNAELTFDSNNLGTNFYLKFKETESTIHNSANTQEILLT</sequence>
<keyword evidence="7" id="KW-0902">Two-component regulatory system</keyword>
<dbReference type="OrthoDB" id="505470at2"/>
<feature type="transmembrane region" description="Helical" evidence="8">
    <location>
        <begin position="124"/>
        <end position="143"/>
    </location>
</feature>
<evidence type="ECO:0000256" key="4">
    <source>
        <dbReference type="ARBA" id="ARBA00022741"/>
    </source>
</evidence>
<dbReference type="SMART" id="SM00091">
    <property type="entry name" value="PAS"/>
    <property type="match status" value="1"/>
</dbReference>
<evidence type="ECO:0000259" key="10">
    <source>
        <dbReference type="PROSITE" id="PS50112"/>
    </source>
</evidence>
<evidence type="ECO:0000256" key="6">
    <source>
        <dbReference type="ARBA" id="ARBA00022840"/>
    </source>
</evidence>
<dbReference type="PROSITE" id="PS50109">
    <property type="entry name" value="HIS_KIN"/>
    <property type="match status" value="1"/>
</dbReference>
<feature type="transmembrane region" description="Helical" evidence="8">
    <location>
        <begin position="7"/>
        <end position="25"/>
    </location>
</feature>
<dbReference type="Gene3D" id="1.10.287.130">
    <property type="match status" value="1"/>
</dbReference>
<dbReference type="InterPro" id="IPR036097">
    <property type="entry name" value="HisK_dim/P_sf"/>
</dbReference>
<keyword evidence="4" id="KW-0547">Nucleotide-binding</keyword>
<dbReference type="EMBL" id="CP046457">
    <property type="protein sequence ID" value="QGT98629.1"/>
    <property type="molecule type" value="Genomic_DNA"/>
</dbReference>
<dbReference type="KEGG" id="salq:SYNTR_0036"/>
<keyword evidence="5" id="KW-0418">Kinase</keyword>
<protein>
    <recommendedName>
        <fullName evidence="2">histidine kinase</fullName>
        <ecNumber evidence="2">2.7.13.3</ecNumber>
    </recommendedName>
</protein>
<evidence type="ECO:0000256" key="1">
    <source>
        <dbReference type="ARBA" id="ARBA00000085"/>
    </source>
</evidence>
<dbReference type="InterPro" id="IPR036890">
    <property type="entry name" value="HATPase_C_sf"/>
</dbReference>
<name>A0A6I6DFZ5_9FIRM</name>
<gene>
    <name evidence="11" type="ORF">SYNTR_0036</name>
</gene>
<dbReference type="SMART" id="SM00387">
    <property type="entry name" value="HATPase_c"/>
    <property type="match status" value="1"/>
</dbReference>
<evidence type="ECO:0000256" key="3">
    <source>
        <dbReference type="ARBA" id="ARBA00022679"/>
    </source>
</evidence>
<dbReference type="Proteomes" id="UP000426444">
    <property type="component" value="Chromosome"/>
</dbReference>
<feature type="transmembrane region" description="Helical" evidence="8">
    <location>
        <begin position="197"/>
        <end position="215"/>
    </location>
</feature>
<keyword evidence="8" id="KW-0472">Membrane</keyword>
<dbReference type="InterPro" id="IPR013656">
    <property type="entry name" value="PAS_4"/>
</dbReference>
<evidence type="ECO:0000256" key="8">
    <source>
        <dbReference type="SAM" id="Phobius"/>
    </source>
</evidence>
<dbReference type="Pfam" id="PF08448">
    <property type="entry name" value="PAS_4"/>
    <property type="match status" value="1"/>
</dbReference>
<evidence type="ECO:0000313" key="11">
    <source>
        <dbReference type="EMBL" id="QGT98629.1"/>
    </source>
</evidence>
<dbReference type="PANTHER" id="PTHR43065">
    <property type="entry name" value="SENSOR HISTIDINE KINASE"/>
    <property type="match status" value="1"/>
</dbReference>
<dbReference type="GO" id="GO:0000155">
    <property type="term" value="F:phosphorelay sensor kinase activity"/>
    <property type="evidence" value="ECO:0007669"/>
    <property type="project" value="InterPro"/>
</dbReference>
<keyword evidence="3" id="KW-0808">Transferase</keyword>
<dbReference type="SUPFAM" id="SSF47384">
    <property type="entry name" value="Homodimeric domain of signal transducing histidine kinase"/>
    <property type="match status" value="1"/>
</dbReference>
<dbReference type="Pfam" id="PF00512">
    <property type="entry name" value="HisKA"/>
    <property type="match status" value="1"/>
</dbReference>
<organism evidence="11 12">
    <name type="scientific">Candidatus Syntrophocurvum alkaliphilum</name>
    <dbReference type="NCBI Taxonomy" id="2293317"/>
    <lineage>
        <taxon>Bacteria</taxon>
        <taxon>Bacillati</taxon>
        <taxon>Bacillota</taxon>
        <taxon>Clostridia</taxon>
        <taxon>Eubacteriales</taxon>
        <taxon>Syntrophomonadaceae</taxon>
        <taxon>Candidatus Syntrophocurvum</taxon>
    </lineage>
</organism>
<dbReference type="GO" id="GO:0005524">
    <property type="term" value="F:ATP binding"/>
    <property type="evidence" value="ECO:0007669"/>
    <property type="project" value="UniProtKB-KW"/>
</dbReference>
<dbReference type="PANTHER" id="PTHR43065:SF46">
    <property type="entry name" value="C4-DICARBOXYLATE TRANSPORT SENSOR PROTEIN DCTB"/>
    <property type="match status" value="1"/>
</dbReference>
<dbReference type="AlphaFoldDB" id="A0A6I6DFZ5"/>
<dbReference type="Gene3D" id="3.30.565.10">
    <property type="entry name" value="Histidine kinase-like ATPase, C-terminal domain"/>
    <property type="match status" value="1"/>
</dbReference>
<dbReference type="EC" id="2.7.13.3" evidence="2"/>
<dbReference type="InterPro" id="IPR000014">
    <property type="entry name" value="PAS"/>
</dbReference>
<dbReference type="InterPro" id="IPR003594">
    <property type="entry name" value="HATPase_dom"/>
</dbReference>
<dbReference type="RefSeq" id="WP_156202603.1">
    <property type="nucleotide sequence ID" value="NZ_CP046457.1"/>
</dbReference>
<comment type="catalytic activity">
    <reaction evidence="1">
        <text>ATP + protein L-histidine = ADP + protein N-phospho-L-histidine.</text>
        <dbReference type="EC" id="2.7.13.3"/>
    </reaction>
</comment>
<dbReference type="Pfam" id="PF02518">
    <property type="entry name" value="HATPase_c"/>
    <property type="match status" value="1"/>
</dbReference>
<proteinExistence type="predicted"/>
<evidence type="ECO:0000313" key="12">
    <source>
        <dbReference type="Proteomes" id="UP000426444"/>
    </source>
</evidence>
<keyword evidence="12" id="KW-1185">Reference proteome</keyword>
<dbReference type="PROSITE" id="PS50112">
    <property type="entry name" value="PAS"/>
    <property type="match status" value="1"/>
</dbReference>
<dbReference type="SUPFAM" id="SSF55874">
    <property type="entry name" value="ATPase domain of HSP90 chaperone/DNA topoisomerase II/histidine kinase"/>
    <property type="match status" value="1"/>
</dbReference>
<evidence type="ECO:0000256" key="7">
    <source>
        <dbReference type="ARBA" id="ARBA00023012"/>
    </source>
</evidence>
<evidence type="ECO:0000256" key="5">
    <source>
        <dbReference type="ARBA" id="ARBA00022777"/>
    </source>
</evidence>
<feature type="transmembrane region" description="Helical" evidence="8">
    <location>
        <begin position="174"/>
        <end position="191"/>
    </location>
</feature>
<dbReference type="InterPro" id="IPR005467">
    <property type="entry name" value="His_kinase_dom"/>
</dbReference>